<dbReference type="STRING" id="118062.MCBB_1429"/>
<keyword evidence="2" id="KW-1185">Reference proteome</keyword>
<dbReference type="AlphaFoldDB" id="A0A1D3L357"/>
<evidence type="ECO:0000313" key="1">
    <source>
        <dbReference type="EMBL" id="SCG85985.1"/>
    </source>
</evidence>
<dbReference type="RefSeq" id="WP_071907096.1">
    <property type="nucleotide sequence ID" value="NZ_LT607756.1"/>
</dbReference>
<dbReference type="OrthoDB" id="9623at2157"/>
<organism evidence="1 2">
    <name type="scientific">Methanobacterium congolense</name>
    <dbReference type="NCBI Taxonomy" id="118062"/>
    <lineage>
        <taxon>Archaea</taxon>
        <taxon>Methanobacteriati</taxon>
        <taxon>Methanobacteriota</taxon>
        <taxon>Methanomada group</taxon>
        <taxon>Methanobacteria</taxon>
        <taxon>Methanobacteriales</taxon>
        <taxon>Methanobacteriaceae</taxon>
        <taxon>Methanobacterium</taxon>
    </lineage>
</organism>
<dbReference type="Pfam" id="PF12840">
    <property type="entry name" value="HTH_20"/>
    <property type="match status" value="1"/>
</dbReference>
<accession>A0A1D3L357</accession>
<dbReference type="InterPro" id="IPR036390">
    <property type="entry name" value="WH_DNA-bd_sf"/>
</dbReference>
<dbReference type="EMBL" id="LT607756">
    <property type="protein sequence ID" value="SCG85985.1"/>
    <property type="molecule type" value="Genomic_DNA"/>
</dbReference>
<evidence type="ECO:0000313" key="2">
    <source>
        <dbReference type="Proteomes" id="UP000094707"/>
    </source>
</evidence>
<reference evidence="1 2" key="1">
    <citation type="submission" date="2016-08" db="EMBL/GenBank/DDBJ databases">
        <authorList>
            <person name="Seilhamer J.J."/>
        </authorList>
    </citation>
    <scope>NUCLEOTIDE SEQUENCE [LARGE SCALE GENOMIC DNA]</scope>
    <source>
        <strain evidence="1">Buetzberg</strain>
    </source>
</reference>
<dbReference type="KEGG" id="mcub:MCBB_1429"/>
<name>A0A1D3L357_9EURY</name>
<dbReference type="Gene3D" id="1.10.10.10">
    <property type="entry name" value="Winged helix-like DNA-binding domain superfamily/Winged helix DNA-binding domain"/>
    <property type="match status" value="1"/>
</dbReference>
<protein>
    <recommendedName>
        <fullName evidence="3">HTH arsR-type domain-containing protein</fullName>
    </recommendedName>
</protein>
<evidence type="ECO:0008006" key="3">
    <source>
        <dbReference type="Google" id="ProtNLM"/>
    </source>
</evidence>
<dbReference type="GeneID" id="30412271"/>
<gene>
    <name evidence="1" type="ORF">MCBB_1429</name>
</gene>
<sequence>MTVVLRELLGDSTKLSVLEELIERWGEPLTVDEIASISEVPVDVARDHLRELEAIGIVVASDEKYTLNKRDERAKALQILENEEYVRIAENSLKS</sequence>
<dbReference type="SUPFAM" id="SSF46785">
    <property type="entry name" value="Winged helix' DNA-binding domain"/>
    <property type="match status" value="1"/>
</dbReference>
<proteinExistence type="predicted"/>
<dbReference type="InterPro" id="IPR036388">
    <property type="entry name" value="WH-like_DNA-bd_sf"/>
</dbReference>
<dbReference type="Proteomes" id="UP000094707">
    <property type="component" value="Chromosome I"/>
</dbReference>